<reference evidence="2" key="1">
    <citation type="submission" date="2022-10" db="EMBL/GenBank/DDBJ databases">
        <title>Novel sulphate-reducing endosymbionts in the free-living metamonad Anaeramoeba.</title>
        <authorList>
            <person name="Jerlstrom-Hultqvist J."/>
            <person name="Cepicka I."/>
            <person name="Gallot-Lavallee L."/>
            <person name="Salas-Leiva D."/>
            <person name="Curtis B.A."/>
            <person name="Zahonova K."/>
            <person name="Pipaliya S."/>
            <person name="Dacks J."/>
            <person name="Roger A.J."/>
        </authorList>
    </citation>
    <scope>NUCLEOTIDE SEQUENCE</scope>
    <source>
        <strain evidence="2">BMAN</strain>
    </source>
</reference>
<organism evidence="2 3">
    <name type="scientific">Anaeramoeba ignava</name>
    <name type="common">Anaerobic marine amoeba</name>
    <dbReference type="NCBI Taxonomy" id="1746090"/>
    <lineage>
        <taxon>Eukaryota</taxon>
        <taxon>Metamonada</taxon>
        <taxon>Anaeramoebidae</taxon>
        <taxon>Anaeramoeba</taxon>
    </lineage>
</organism>
<evidence type="ECO:0000313" key="2">
    <source>
        <dbReference type="EMBL" id="KAJ5079061.1"/>
    </source>
</evidence>
<accession>A0A9Q0RFM2</accession>
<dbReference type="PANTHER" id="PTHR22605">
    <property type="entry name" value="RZ-TYPE DOMAIN-CONTAINING PROTEIN"/>
    <property type="match status" value="1"/>
</dbReference>
<comment type="caution">
    <text evidence="2">The sequence shown here is derived from an EMBL/GenBank/DDBJ whole genome shotgun (WGS) entry which is preliminary data.</text>
</comment>
<proteinExistence type="predicted"/>
<dbReference type="PANTHER" id="PTHR22605:SF1">
    <property type="entry name" value="RZ-TYPE DOMAIN-CONTAINING PROTEIN"/>
    <property type="match status" value="1"/>
</dbReference>
<name>A0A9Q0RFM2_ANAIG</name>
<dbReference type="InterPro" id="IPR031248">
    <property type="entry name" value="RNF213"/>
</dbReference>
<dbReference type="OrthoDB" id="2423195at2759"/>
<keyword evidence="1" id="KW-1133">Transmembrane helix</keyword>
<evidence type="ECO:0000256" key="1">
    <source>
        <dbReference type="SAM" id="Phobius"/>
    </source>
</evidence>
<dbReference type="GO" id="GO:0016887">
    <property type="term" value="F:ATP hydrolysis activity"/>
    <property type="evidence" value="ECO:0007669"/>
    <property type="project" value="InterPro"/>
</dbReference>
<keyword evidence="3" id="KW-1185">Reference proteome</keyword>
<keyword evidence="1" id="KW-0472">Membrane</keyword>
<dbReference type="Proteomes" id="UP001149090">
    <property type="component" value="Unassembled WGS sequence"/>
</dbReference>
<dbReference type="GO" id="GO:0004842">
    <property type="term" value="F:ubiquitin-protein transferase activity"/>
    <property type="evidence" value="ECO:0007669"/>
    <property type="project" value="InterPro"/>
</dbReference>
<dbReference type="EMBL" id="JAPDFW010000042">
    <property type="protein sequence ID" value="KAJ5079061.1"/>
    <property type="molecule type" value="Genomic_DNA"/>
</dbReference>
<protein>
    <submittedName>
        <fullName evidence="2">Uncharacterized protein</fullName>
    </submittedName>
</protein>
<evidence type="ECO:0000313" key="3">
    <source>
        <dbReference type="Proteomes" id="UP001149090"/>
    </source>
</evidence>
<sequence>MKIKIKKKSVLSFESLKSKQEQVYISKMVDNTFYSILNNNDKKFIRYQAIRSSFKEYISKSHSYIRQDGYSNQTNDDFKRNLAALISLRDVSRILRVFQWLVESKAGRFLLSEKEKEKEKEKNLFQKAIYLSLFICYASRQATSKDQYFEAIFERNDNLFGNCQNVIYNSQKKLIESLDYDFSKKMIAKNLYLKENCLLIFVCVYAQIPLFIIGKPGTSKSISVEVIMESLKPPHEINNFCKNLNLEHLENLFLQYPSNTNRGILLRRESTTQLGATAQQILCTKSVGMNSMIPEIFASYLTKIYEKIVKEQRKDPKSKSRPYFGLRDFYYFLKMIGYCNIKHGISYNNPRLILNALLRNFNSKPDFIEELIPKFPRKVPLITDRKITTRELIYQNINRRIFQEFGFADENDTPNYSRNMMILTDKICNLSFILKEIEQLSTKTGYKLFFGSDFAENKKQIRIIRNLQSIEDSIRNGEIVILFKNEQLYEPLYDLLNQNYSKEGDNIYAKISFGNIVSKIKIDPKFRLIVISDKSRAYNIESPAILNRFEKYLLTSEEFITRNEFIRFYQKQKEIIQNICKFADITEEKLLVSYHPDLLPSLATKLQQTLFGKEPKEKEDYLRVEGVNMWMRICNYESILSIYLKTIKKDTNKNTKEILYLKYIWQRYLSLYHDNLNDLIQKTLIPKQIQYSVVLTSSSISQTIKSEQIQNFKFKEIELSKIENDTQFEKEVKKKLGIEPKKKTNPYKDENFALIIRFTPTSISPETIFHQSKYMIENLIKKGKEQKKDKKDKKDEEIKCKIIFIVHLPSTQQSKTQFHFAFEKNWEYFYIDDILPSEIKFTIISESKDSDLNFLENILDKEWEKLFEPIFNSSIVQFINPEKIKDTKPFLEKMKTLKDLIFPKLKFMFEKGKKENISFYQWGIQELITQKLRMQQSYESFNSYLYSQLIKKLETIFAILLSYIMVNDNFKLILTTSKEEENFWKQIFESIQIQPYHKIQKYQFNKSEFPFFHYFYEVITEDYHQEKKDILKDIVDEPIENWSKKISKRKNISEKYLINFLNDLIGISFNESEKEFFKDYIQDFQKFILHFEESQINSLTKFSLREIYQKIDWEIFQQIYSIYKLVNEFNQNQKQNQKRNQFGEFSLNRFFDSQLEIIKNSLYKNNSPNELIPIGTCIDKIYDFLNQLTNYTNFKQYIPELFKKWFNIYFLFQTKTKNLSKISQTQEFKSIQNEISKKEFLNFFLDENKTKDISDQELINFFEIYFQILIKFSIFQKSDKQIINFFNNINENLNSNKPNQRLLNFFGKGNNSFKFQNLFTIFFNYLLIFTKSNLDFRKTIFNNLKQYLKFSSKNIEWIAFTFLQTLFQYTKNDFYSHSLFLQSKLYPEIDQTNDIFQEYNNSIQYIHHIIQNPEDYQKNKVKEEFEEKFLQVFRQNEILDERGFLYGFCLEYLKGEIQENEKQLAIIRIYSLFTENKRLNEKQNQIKETISYILGKVDIIKENFQKIFVVVVETAEKYLKTKHVASPLFNEINVGFLTNEKLYENIFGISDYEEPNQMFSLRDTKFIIPTKIARIIHFSLKALVIIEKNYDSSKDIIEDISILIYNEMKHLSNLLNLTLSNTKLYYILFLSKISTLKTNELDNGTIMNKFQKWEDLLQNIYINSHEEILRQINIEKLENHLNSKIYYLYLHHLIYYYLNF</sequence>
<keyword evidence="1" id="KW-0812">Transmembrane</keyword>
<gene>
    <name evidence="2" type="ORF">M0811_14674</name>
</gene>
<feature type="transmembrane region" description="Helical" evidence="1">
    <location>
        <begin position="196"/>
        <end position="214"/>
    </location>
</feature>